<dbReference type="InterPro" id="IPR038670">
    <property type="entry name" value="HslJ-like_sf"/>
</dbReference>
<feature type="transmembrane region" description="Helical" evidence="1">
    <location>
        <begin position="6"/>
        <end position="26"/>
    </location>
</feature>
<accession>A0A6S6U636</accession>
<gene>
    <name evidence="3" type="ORF">HELGO_WM25871</name>
</gene>
<keyword evidence="1" id="KW-0812">Transmembrane</keyword>
<dbReference type="AlphaFoldDB" id="A0A6S6U636"/>
<feature type="domain" description="DUF306" evidence="2">
    <location>
        <begin position="65"/>
        <end position="149"/>
    </location>
</feature>
<dbReference type="InterPro" id="IPR005184">
    <property type="entry name" value="DUF306_Meta_HslJ"/>
</dbReference>
<protein>
    <recommendedName>
        <fullName evidence="2">DUF306 domain-containing protein</fullName>
    </recommendedName>
</protein>
<dbReference type="EMBL" id="CACVAQ010000524">
    <property type="protein sequence ID" value="CAA6829895.1"/>
    <property type="molecule type" value="Genomic_DNA"/>
</dbReference>
<evidence type="ECO:0000259" key="2">
    <source>
        <dbReference type="Pfam" id="PF03724"/>
    </source>
</evidence>
<sequence length="158" mass="17555">MTDCKLSYLLLFFILISGAAYLVNYLETTSTSPRIPLDAPVSLFNTWEVIRMPNAKQLFHNGIRSTGGHGSRPFKITFFKENAINLSLSTNDCSLGYRLKESHISFQKNITCTEACCDSGQDEFLIGQLRGTLKYNIQGKTLTINTEAGSIQFALSSI</sequence>
<dbReference type="Pfam" id="PF03724">
    <property type="entry name" value="META"/>
    <property type="match status" value="1"/>
</dbReference>
<evidence type="ECO:0000256" key="1">
    <source>
        <dbReference type="SAM" id="Phobius"/>
    </source>
</evidence>
<reference evidence="3" key="1">
    <citation type="submission" date="2020-01" db="EMBL/GenBank/DDBJ databases">
        <authorList>
            <person name="Meier V. D."/>
            <person name="Meier V D."/>
        </authorList>
    </citation>
    <scope>NUCLEOTIDE SEQUENCE</scope>
    <source>
        <strain evidence="3">HLG_WM_MAG_10</strain>
    </source>
</reference>
<keyword evidence="1" id="KW-1133">Transmembrane helix</keyword>
<evidence type="ECO:0000313" key="3">
    <source>
        <dbReference type="EMBL" id="CAA6829895.1"/>
    </source>
</evidence>
<proteinExistence type="predicted"/>
<organism evidence="3">
    <name type="scientific">uncultured Aureispira sp</name>
    <dbReference type="NCBI Taxonomy" id="1331704"/>
    <lineage>
        <taxon>Bacteria</taxon>
        <taxon>Pseudomonadati</taxon>
        <taxon>Bacteroidota</taxon>
        <taxon>Saprospiria</taxon>
        <taxon>Saprospirales</taxon>
        <taxon>Saprospiraceae</taxon>
        <taxon>Aureispira</taxon>
        <taxon>environmental samples</taxon>
    </lineage>
</organism>
<dbReference type="Gene3D" id="2.40.128.270">
    <property type="match status" value="1"/>
</dbReference>
<keyword evidence="1" id="KW-0472">Membrane</keyword>
<name>A0A6S6U636_9BACT</name>